<comment type="caution">
    <text evidence="3">The sequence shown here is derived from an EMBL/GenBank/DDBJ whole genome shotgun (WGS) entry which is preliminary data.</text>
</comment>
<accession>A0A368GC41</accession>
<keyword evidence="2" id="KW-0812">Transmembrane</keyword>
<evidence type="ECO:0000256" key="1">
    <source>
        <dbReference type="SAM" id="MobiDB-lite"/>
    </source>
</evidence>
<protein>
    <submittedName>
        <fullName evidence="3">Uncharacterized protein</fullName>
    </submittedName>
</protein>
<reference evidence="3 4" key="1">
    <citation type="submission" date="2014-10" db="EMBL/GenBank/DDBJ databases">
        <title>Draft genome of the hookworm Ancylostoma caninum.</title>
        <authorList>
            <person name="Mitreva M."/>
        </authorList>
    </citation>
    <scope>NUCLEOTIDE SEQUENCE [LARGE SCALE GENOMIC DNA]</scope>
    <source>
        <strain evidence="3 4">Baltimore</strain>
    </source>
</reference>
<evidence type="ECO:0000313" key="4">
    <source>
        <dbReference type="Proteomes" id="UP000252519"/>
    </source>
</evidence>
<feature type="region of interest" description="Disordered" evidence="1">
    <location>
        <begin position="176"/>
        <end position="203"/>
    </location>
</feature>
<keyword evidence="2" id="KW-1133">Transmembrane helix</keyword>
<sequence length="203" mass="22886">MGKSHDNVIEFPDRFLLLRNTARWNAPENPHFSTENVKVAFSEKDMKLLEETEITTDTSHVSLVYSPNAKFTATIVVLSSGGLFQCGNPMTSLWQILLYCIASLCPLVSGLLSIIVGLLVYEWQRMYAPSLTRTPRATFNYGDLLQKNKDYIPFYSLGWLLGEKYKPFVLPCTPAGGSDDRTPNEPDAVSPERLVPTDPKFYR</sequence>
<keyword evidence="4" id="KW-1185">Reference proteome</keyword>
<gene>
    <name evidence="3" type="ORF">ANCCAN_13193</name>
</gene>
<dbReference type="EMBL" id="JOJR01000262">
    <property type="protein sequence ID" value="RCN40849.1"/>
    <property type="molecule type" value="Genomic_DNA"/>
</dbReference>
<keyword evidence="2" id="KW-0472">Membrane</keyword>
<proteinExistence type="predicted"/>
<dbReference type="OrthoDB" id="5860790at2759"/>
<feature type="transmembrane region" description="Helical" evidence="2">
    <location>
        <begin position="96"/>
        <end position="121"/>
    </location>
</feature>
<dbReference type="Proteomes" id="UP000252519">
    <property type="component" value="Unassembled WGS sequence"/>
</dbReference>
<organism evidence="3 4">
    <name type="scientific">Ancylostoma caninum</name>
    <name type="common">Dog hookworm</name>
    <dbReference type="NCBI Taxonomy" id="29170"/>
    <lineage>
        <taxon>Eukaryota</taxon>
        <taxon>Metazoa</taxon>
        <taxon>Ecdysozoa</taxon>
        <taxon>Nematoda</taxon>
        <taxon>Chromadorea</taxon>
        <taxon>Rhabditida</taxon>
        <taxon>Rhabditina</taxon>
        <taxon>Rhabditomorpha</taxon>
        <taxon>Strongyloidea</taxon>
        <taxon>Ancylostomatidae</taxon>
        <taxon>Ancylostomatinae</taxon>
        <taxon>Ancylostoma</taxon>
    </lineage>
</organism>
<evidence type="ECO:0000256" key="2">
    <source>
        <dbReference type="SAM" id="Phobius"/>
    </source>
</evidence>
<dbReference type="AlphaFoldDB" id="A0A368GC41"/>
<evidence type="ECO:0000313" key="3">
    <source>
        <dbReference type="EMBL" id="RCN40849.1"/>
    </source>
</evidence>
<name>A0A368GC41_ANCCA</name>